<gene>
    <name evidence="2" type="ORF">EHW89_05690</name>
</gene>
<dbReference type="EMBL" id="CP034543">
    <property type="protein sequence ID" value="AZQ41976.1"/>
    <property type="molecule type" value="Genomic_DNA"/>
</dbReference>
<proteinExistence type="predicted"/>
<dbReference type="InterPro" id="IPR025463">
    <property type="entry name" value="DUF4314"/>
</dbReference>
<accession>A0A3Q9EZ07</accession>
<evidence type="ECO:0000259" key="1">
    <source>
        <dbReference type="Pfam" id="PF14192"/>
    </source>
</evidence>
<dbReference type="KEGG" id="spei:EHW89_05690"/>
<name>A0A3Q9EZ07_9STRE</name>
<dbReference type="AlphaFoldDB" id="A0A3Q9EZ07"/>
<sequence>MNEKIVDLLKRRYPAGTKVRLLKMEDPNPVPVGMLGTVEDVDDIGSLIVRWDNGRQLHVLHGIDEVEKIDS</sequence>
<dbReference type="Proteomes" id="UP000272924">
    <property type="component" value="Chromosome"/>
</dbReference>
<evidence type="ECO:0000313" key="2">
    <source>
        <dbReference type="EMBL" id="AZQ41976.1"/>
    </source>
</evidence>
<keyword evidence="3" id="KW-1185">Reference proteome</keyword>
<dbReference type="Pfam" id="PF14192">
    <property type="entry name" value="DUF4314"/>
    <property type="match status" value="1"/>
</dbReference>
<dbReference type="RefSeq" id="WP_126467212.1">
    <property type="nucleotide sequence ID" value="NZ_CP034543.1"/>
</dbReference>
<dbReference type="Gene3D" id="2.30.30.100">
    <property type="match status" value="1"/>
</dbReference>
<feature type="domain" description="DUF4314" evidence="1">
    <location>
        <begin position="3"/>
        <end position="69"/>
    </location>
</feature>
<evidence type="ECO:0000313" key="3">
    <source>
        <dbReference type="Proteomes" id="UP000272924"/>
    </source>
</evidence>
<organism evidence="2 3">
    <name type="scientific">Streptococcus periodonticum</name>
    <dbReference type="NCBI Taxonomy" id="2490633"/>
    <lineage>
        <taxon>Bacteria</taxon>
        <taxon>Bacillati</taxon>
        <taxon>Bacillota</taxon>
        <taxon>Bacilli</taxon>
        <taxon>Lactobacillales</taxon>
        <taxon>Streptococcaceae</taxon>
        <taxon>Streptococcus</taxon>
    </lineage>
</organism>
<reference evidence="3" key="1">
    <citation type="submission" date="2018-12" db="EMBL/GenBank/DDBJ databases">
        <title>Genome sequencing of Streptococcus sp. KCOM 2412 (= ChDC F135).</title>
        <authorList>
            <person name="Kook J.-K."/>
            <person name="Park S.-N."/>
            <person name="Lim Y.K."/>
        </authorList>
    </citation>
    <scope>NUCLEOTIDE SEQUENCE [LARGE SCALE GENOMIC DNA]</scope>
    <source>
        <strain evidence="3">KCOM 2412</strain>
    </source>
</reference>
<protein>
    <submittedName>
        <fullName evidence="2">DUF4314 domain-containing protein</fullName>
    </submittedName>
</protein>